<comment type="caution">
    <text evidence="1">The sequence shown here is derived from an EMBL/GenBank/DDBJ whole genome shotgun (WGS) entry which is preliminary data.</text>
</comment>
<evidence type="ECO:0000313" key="2">
    <source>
        <dbReference type="Proteomes" id="UP000539175"/>
    </source>
</evidence>
<organism evidence="1 2">
    <name type="scientific">Nitrospirillum iridis</name>
    <dbReference type="NCBI Taxonomy" id="765888"/>
    <lineage>
        <taxon>Bacteria</taxon>
        <taxon>Pseudomonadati</taxon>
        <taxon>Pseudomonadota</taxon>
        <taxon>Alphaproteobacteria</taxon>
        <taxon>Rhodospirillales</taxon>
        <taxon>Azospirillaceae</taxon>
        <taxon>Nitrospirillum</taxon>
    </lineage>
</organism>
<proteinExistence type="predicted"/>
<evidence type="ECO:0000313" key="1">
    <source>
        <dbReference type="EMBL" id="MBB6253692.1"/>
    </source>
</evidence>
<name>A0A7X0EEA5_9PROT</name>
<gene>
    <name evidence="1" type="ORF">FHS74_004268</name>
</gene>
<dbReference type="Proteomes" id="UP000539175">
    <property type="component" value="Unassembled WGS sequence"/>
</dbReference>
<reference evidence="1 2" key="1">
    <citation type="submission" date="2020-08" db="EMBL/GenBank/DDBJ databases">
        <title>Genomic Encyclopedia of Type Strains, Phase IV (KMG-IV): sequencing the most valuable type-strain genomes for metagenomic binning, comparative biology and taxonomic classification.</title>
        <authorList>
            <person name="Goeker M."/>
        </authorList>
    </citation>
    <scope>NUCLEOTIDE SEQUENCE [LARGE SCALE GENOMIC DNA]</scope>
    <source>
        <strain evidence="1 2">DSM 22198</strain>
    </source>
</reference>
<dbReference type="EMBL" id="JACIIZ010000013">
    <property type="protein sequence ID" value="MBB6253692.1"/>
    <property type="molecule type" value="Genomic_DNA"/>
</dbReference>
<dbReference type="RefSeq" id="WP_184804758.1">
    <property type="nucleotide sequence ID" value="NZ_JACIIZ010000013.1"/>
</dbReference>
<protein>
    <submittedName>
        <fullName evidence="1">Uncharacterized protein</fullName>
    </submittedName>
</protein>
<sequence length="192" mass="20421">MYHPEALAPIVAFLREIGLDVVFGPGAEGGFLPGINIHAGTIHVDPETLVGSGDLLHEAGHVAIVPRRLWPHLGTDLHADTHAAITADAGSDAPEDPVLAMPLKQGEFMAQAWSFAAALHLGVPLGCVFFPGSYHVAAYEGIHPMQRWLEAGTHHGPAALARVGMTGFAGLFSFMGDNGLPPFPRMTRWIQD</sequence>
<keyword evidence="2" id="KW-1185">Reference proteome</keyword>
<accession>A0A7X0EEA5</accession>
<dbReference type="AlphaFoldDB" id="A0A7X0EEA5"/>